<accession>A0ABU3GT96</accession>
<dbReference type="EMBL" id="JAVLVU010000001">
    <property type="protein sequence ID" value="MDT3402998.1"/>
    <property type="molecule type" value="Genomic_DNA"/>
</dbReference>
<proteinExistence type="predicted"/>
<reference evidence="2" key="1">
    <citation type="submission" date="2023-07" db="EMBL/GenBank/DDBJ databases">
        <title>Functional and genomic diversity of the sorghum phyllosphere microbiome.</title>
        <authorList>
            <person name="Shade A."/>
        </authorList>
    </citation>
    <scope>NUCLEOTIDE SEQUENCE [LARGE SCALE GENOMIC DNA]</scope>
    <source>
        <strain evidence="2">SORGH_AS_0422</strain>
    </source>
</reference>
<evidence type="ECO:0000313" key="1">
    <source>
        <dbReference type="EMBL" id="MDT3402998.1"/>
    </source>
</evidence>
<dbReference type="RefSeq" id="WP_311949710.1">
    <property type="nucleotide sequence ID" value="NZ_JAVLVU010000001.1"/>
</dbReference>
<organism evidence="1 2">
    <name type="scientific">Mucilaginibacter terrae</name>
    <dbReference type="NCBI Taxonomy" id="1955052"/>
    <lineage>
        <taxon>Bacteria</taxon>
        <taxon>Pseudomonadati</taxon>
        <taxon>Bacteroidota</taxon>
        <taxon>Sphingobacteriia</taxon>
        <taxon>Sphingobacteriales</taxon>
        <taxon>Sphingobacteriaceae</taxon>
        <taxon>Mucilaginibacter</taxon>
    </lineage>
</organism>
<keyword evidence="2" id="KW-1185">Reference proteome</keyword>
<dbReference type="Proteomes" id="UP001258315">
    <property type="component" value="Unassembled WGS sequence"/>
</dbReference>
<comment type="caution">
    <text evidence="1">The sequence shown here is derived from an EMBL/GenBank/DDBJ whole genome shotgun (WGS) entry which is preliminary data.</text>
</comment>
<name>A0ABU3GT96_9SPHI</name>
<evidence type="ECO:0000313" key="2">
    <source>
        <dbReference type="Proteomes" id="UP001258315"/>
    </source>
</evidence>
<gene>
    <name evidence="1" type="ORF">QE417_002070</name>
</gene>
<protein>
    <submittedName>
        <fullName evidence="1">Uncharacterized protein</fullName>
    </submittedName>
</protein>
<sequence length="55" mass="6032">MKTTTKAPISKIVKRFDNELKALLMEDLKAVKSAKNQLIDTIKQSISSKKGLSAA</sequence>